<keyword evidence="6" id="KW-0805">Transcription regulation</keyword>
<dbReference type="GO" id="GO:0001227">
    <property type="term" value="F:DNA-binding transcription repressor activity, RNA polymerase II-specific"/>
    <property type="evidence" value="ECO:0007669"/>
    <property type="project" value="TreeGrafter"/>
</dbReference>
<feature type="compositionally biased region" description="Basic and acidic residues" evidence="11">
    <location>
        <begin position="1"/>
        <end position="17"/>
    </location>
</feature>
<keyword evidence="8" id="KW-0804">Transcription</keyword>
<keyword evidence="7 10" id="KW-0238">DNA-binding</keyword>
<dbReference type="SUPFAM" id="SSF46785">
    <property type="entry name" value="Winged helix' DNA-binding domain"/>
    <property type="match status" value="1"/>
</dbReference>
<dbReference type="SMART" id="SM00339">
    <property type="entry name" value="FH"/>
    <property type="match status" value="1"/>
</dbReference>
<dbReference type="InterPro" id="IPR036390">
    <property type="entry name" value="WH_DNA-bd_sf"/>
</dbReference>
<comment type="subcellular location">
    <subcellularLocation>
        <location evidence="1 10">Nucleus</location>
    </subcellularLocation>
</comment>
<dbReference type="PRINTS" id="PR00053">
    <property type="entry name" value="FORKHEAD"/>
</dbReference>
<keyword evidence="2" id="KW-0678">Repressor</keyword>
<keyword evidence="3" id="KW-0479">Metal-binding</keyword>
<dbReference type="AlphaFoldDB" id="A0AAV6H8G7"/>
<dbReference type="InterPro" id="IPR001766">
    <property type="entry name" value="Fork_head_dom"/>
</dbReference>
<feature type="region of interest" description="Disordered" evidence="11">
    <location>
        <begin position="1"/>
        <end position="49"/>
    </location>
</feature>
<dbReference type="PROSITE" id="PS00658">
    <property type="entry name" value="FORK_HEAD_2"/>
    <property type="match status" value="1"/>
</dbReference>
<evidence type="ECO:0000256" key="1">
    <source>
        <dbReference type="ARBA" id="ARBA00004123"/>
    </source>
</evidence>
<gene>
    <name evidence="13" type="ORF">AALO_G00054440</name>
</gene>
<keyword evidence="9 10" id="KW-0539">Nucleus</keyword>
<comment type="caution">
    <text evidence="13">The sequence shown here is derived from an EMBL/GenBank/DDBJ whole genome shotgun (WGS) entry which is preliminary data.</text>
</comment>
<dbReference type="Gene3D" id="1.10.10.10">
    <property type="entry name" value="Winged helix-like DNA-binding domain superfamily/Winged helix DNA-binding domain"/>
    <property type="match status" value="1"/>
</dbReference>
<feature type="compositionally biased region" description="Polar residues" evidence="11">
    <location>
        <begin position="92"/>
        <end position="111"/>
    </location>
</feature>
<proteinExistence type="predicted"/>
<sequence length="385" mass="43565">MPRNDNAEGSKGHEGDSQKTQLEKFSGGARSRGSMFTPAHAQSAHVSQSVSIKVHKQPLQLRPLRPTVLRKGHQLLSQDLSLSTERPDVNCQARSNQSSPHWPDSSCQNKGPPSDIKAAGSTQGSPERSLTSSGSEAASENSPFVKGTCRWPGCNQKLEEPSYFSRHLCPEHGTGDTSLAEWRDQRERVQYMDKQLALERKKLQEMQFHLHLSDHGDTAENEGVERNLGDPLRVPHFMLPNGGIQGAMVTPNDLLSTSYLHFPASQFMPGVMSTIDCYKNNNIRPPYTYAAMIRCAILDSPEKQLALNEIYQWFTNMFHYFRYNTATWKNAVRHNLSLHKCFVRVEGVKGSVWTVDDAEFMRRKGQKIHRNQDFNLVTPYFFYAQ</sequence>
<dbReference type="InterPro" id="IPR036388">
    <property type="entry name" value="WH-like_DNA-bd_sf"/>
</dbReference>
<name>A0AAV6H8G7_9TELE</name>
<evidence type="ECO:0000256" key="6">
    <source>
        <dbReference type="ARBA" id="ARBA00023015"/>
    </source>
</evidence>
<dbReference type="InterPro" id="IPR050998">
    <property type="entry name" value="FOXP"/>
</dbReference>
<dbReference type="Gene3D" id="1.20.5.340">
    <property type="match status" value="1"/>
</dbReference>
<accession>A0AAV6H8G7</accession>
<dbReference type="GO" id="GO:0000978">
    <property type="term" value="F:RNA polymerase II cis-regulatory region sequence-specific DNA binding"/>
    <property type="evidence" value="ECO:0007669"/>
    <property type="project" value="TreeGrafter"/>
</dbReference>
<dbReference type="Pfam" id="PF00250">
    <property type="entry name" value="Forkhead"/>
    <property type="match status" value="1"/>
</dbReference>
<feature type="DNA-binding region" description="Fork-head" evidence="10">
    <location>
        <begin position="284"/>
        <end position="372"/>
    </location>
</feature>
<keyword evidence="14" id="KW-1185">Reference proteome</keyword>
<evidence type="ECO:0000256" key="7">
    <source>
        <dbReference type="ARBA" id="ARBA00023125"/>
    </source>
</evidence>
<dbReference type="Proteomes" id="UP000823561">
    <property type="component" value="Chromosome 4"/>
</dbReference>
<evidence type="ECO:0000259" key="12">
    <source>
        <dbReference type="PROSITE" id="PS50039"/>
    </source>
</evidence>
<evidence type="ECO:0000256" key="5">
    <source>
        <dbReference type="ARBA" id="ARBA00022833"/>
    </source>
</evidence>
<feature type="domain" description="Fork-head" evidence="12">
    <location>
        <begin position="284"/>
        <end position="372"/>
    </location>
</feature>
<keyword evidence="4" id="KW-0863">Zinc-finger</keyword>
<dbReference type="InterPro" id="IPR032354">
    <property type="entry name" value="FOXP-CC"/>
</dbReference>
<evidence type="ECO:0000313" key="13">
    <source>
        <dbReference type="EMBL" id="KAG5282297.1"/>
    </source>
</evidence>
<evidence type="ECO:0000256" key="3">
    <source>
        <dbReference type="ARBA" id="ARBA00022723"/>
    </source>
</evidence>
<evidence type="ECO:0000256" key="2">
    <source>
        <dbReference type="ARBA" id="ARBA00022491"/>
    </source>
</evidence>
<organism evidence="13 14">
    <name type="scientific">Alosa alosa</name>
    <name type="common">allis shad</name>
    <dbReference type="NCBI Taxonomy" id="278164"/>
    <lineage>
        <taxon>Eukaryota</taxon>
        <taxon>Metazoa</taxon>
        <taxon>Chordata</taxon>
        <taxon>Craniata</taxon>
        <taxon>Vertebrata</taxon>
        <taxon>Euteleostomi</taxon>
        <taxon>Actinopterygii</taxon>
        <taxon>Neopterygii</taxon>
        <taxon>Teleostei</taxon>
        <taxon>Clupei</taxon>
        <taxon>Clupeiformes</taxon>
        <taxon>Clupeoidei</taxon>
        <taxon>Clupeidae</taxon>
        <taxon>Alosa</taxon>
    </lineage>
</organism>
<keyword evidence="5" id="KW-0862">Zinc</keyword>
<dbReference type="PANTHER" id="PTHR45796:SF2">
    <property type="entry name" value="FORKHEAD BOX P3"/>
    <property type="match status" value="1"/>
</dbReference>
<dbReference type="InterPro" id="IPR030456">
    <property type="entry name" value="TF_fork_head_CS_2"/>
</dbReference>
<evidence type="ECO:0000313" key="14">
    <source>
        <dbReference type="Proteomes" id="UP000823561"/>
    </source>
</evidence>
<reference evidence="13" key="1">
    <citation type="submission" date="2020-10" db="EMBL/GenBank/DDBJ databases">
        <title>Chromosome-scale genome assembly of the Allis shad, Alosa alosa.</title>
        <authorList>
            <person name="Margot Z."/>
            <person name="Christophe K."/>
            <person name="Cabau C."/>
            <person name="Louis A."/>
            <person name="Berthelot C."/>
            <person name="Parey E."/>
            <person name="Roest Crollius H."/>
            <person name="Montfort J."/>
            <person name="Robinson-Rechavi M."/>
            <person name="Bucao C."/>
            <person name="Bouchez O."/>
            <person name="Gislard M."/>
            <person name="Lluch J."/>
            <person name="Milhes M."/>
            <person name="Lampietro C."/>
            <person name="Lopez Roques C."/>
            <person name="Donnadieu C."/>
            <person name="Braasch I."/>
            <person name="Desvignes T."/>
            <person name="Postlethwait J."/>
            <person name="Bobe J."/>
            <person name="Guiguen Y."/>
        </authorList>
    </citation>
    <scope>NUCLEOTIDE SEQUENCE</scope>
    <source>
        <strain evidence="13">M-15738</strain>
        <tissue evidence="13">Blood</tissue>
    </source>
</reference>
<feature type="region of interest" description="Disordered" evidence="11">
    <location>
        <begin position="86"/>
        <end position="146"/>
    </location>
</feature>
<dbReference type="EMBL" id="JADWDJ010000004">
    <property type="protein sequence ID" value="KAG5282297.1"/>
    <property type="molecule type" value="Genomic_DNA"/>
</dbReference>
<evidence type="ECO:0000256" key="9">
    <source>
        <dbReference type="ARBA" id="ARBA00023242"/>
    </source>
</evidence>
<dbReference type="FunFam" id="1.10.10.10:FF:000010">
    <property type="entry name" value="Forkhead box P2 isoform B"/>
    <property type="match status" value="1"/>
</dbReference>
<dbReference type="GO" id="GO:0008270">
    <property type="term" value="F:zinc ion binding"/>
    <property type="evidence" value="ECO:0007669"/>
    <property type="project" value="UniProtKB-KW"/>
</dbReference>
<dbReference type="InterPro" id="IPR047413">
    <property type="entry name" value="FH_FOXP3"/>
</dbReference>
<evidence type="ECO:0000256" key="8">
    <source>
        <dbReference type="ARBA" id="ARBA00023163"/>
    </source>
</evidence>
<dbReference type="PANTHER" id="PTHR45796">
    <property type="entry name" value="FORKHEAD BOX P, ISOFORM C"/>
    <property type="match status" value="1"/>
</dbReference>
<evidence type="ECO:0000256" key="4">
    <source>
        <dbReference type="ARBA" id="ARBA00022771"/>
    </source>
</evidence>
<dbReference type="PROSITE" id="PS50039">
    <property type="entry name" value="FORK_HEAD_3"/>
    <property type="match status" value="1"/>
</dbReference>
<dbReference type="CDD" id="cd20066">
    <property type="entry name" value="FH_FOXP3"/>
    <property type="match status" value="1"/>
</dbReference>
<evidence type="ECO:0000256" key="11">
    <source>
        <dbReference type="SAM" id="MobiDB-lite"/>
    </source>
</evidence>
<feature type="compositionally biased region" description="Polar residues" evidence="11">
    <location>
        <begin position="120"/>
        <end position="142"/>
    </location>
</feature>
<protein>
    <recommendedName>
        <fullName evidence="12">Fork-head domain-containing protein</fullName>
    </recommendedName>
</protein>
<dbReference type="GO" id="GO:0005634">
    <property type="term" value="C:nucleus"/>
    <property type="evidence" value="ECO:0007669"/>
    <property type="project" value="UniProtKB-SubCell"/>
</dbReference>
<evidence type="ECO:0000256" key="10">
    <source>
        <dbReference type="PROSITE-ProRule" id="PRU00089"/>
    </source>
</evidence>
<dbReference type="Pfam" id="PF16159">
    <property type="entry name" value="FOXP-CC"/>
    <property type="match status" value="1"/>
</dbReference>